<dbReference type="OrthoDB" id="432528at2759"/>
<dbReference type="PANTHER" id="PTHR46093">
    <property type="entry name" value="ACYL-COA-BINDING DOMAIN-CONTAINING PROTEIN 5"/>
    <property type="match status" value="1"/>
</dbReference>
<keyword evidence="1" id="KW-0880">Kelch repeat</keyword>
<feature type="domain" description="Attractin/MKLN-like beta-propeller" evidence="3">
    <location>
        <begin position="61"/>
        <end position="286"/>
    </location>
</feature>
<dbReference type="SUPFAM" id="SSF117281">
    <property type="entry name" value="Kelch motif"/>
    <property type="match status" value="1"/>
</dbReference>
<reference evidence="4" key="1">
    <citation type="submission" date="2021-06" db="EMBL/GenBank/DDBJ databases">
        <authorList>
            <person name="Kallberg Y."/>
            <person name="Tangrot J."/>
            <person name="Rosling A."/>
        </authorList>
    </citation>
    <scope>NUCLEOTIDE SEQUENCE</scope>
    <source>
        <strain evidence="4">MA453B</strain>
    </source>
</reference>
<dbReference type="Gene3D" id="2.120.10.80">
    <property type="entry name" value="Kelch-type beta propeller"/>
    <property type="match status" value="1"/>
</dbReference>
<dbReference type="InterPro" id="IPR015915">
    <property type="entry name" value="Kelch-typ_b-propeller"/>
</dbReference>
<organism evidence="4 5">
    <name type="scientific">Dentiscutata erythropus</name>
    <dbReference type="NCBI Taxonomy" id="1348616"/>
    <lineage>
        <taxon>Eukaryota</taxon>
        <taxon>Fungi</taxon>
        <taxon>Fungi incertae sedis</taxon>
        <taxon>Mucoromycota</taxon>
        <taxon>Glomeromycotina</taxon>
        <taxon>Glomeromycetes</taxon>
        <taxon>Diversisporales</taxon>
        <taxon>Gigasporaceae</taxon>
        <taxon>Dentiscutata</taxon>
    </lineage>
</organism>
<dbReference type="EMBL" id="CAJVPY010002567">
    <property type="protein sequence ID" value="CAG8565000.1"/>
    <property type="molecule type" value="Genomic_DNA"/>
</dbReference>
<dbReference type="InterPro" id="IPR056737">
    <property type="entry name" value="Beta-prop_ATRN-MKLN-like"/>
</dbReference>
<keyword evidence="2" id="KW-0677">Repeat</keyword>
<gene>
    <name evidence="4" type="ORF">DERYTH_LOCUS5922</name>
</gene>
<dbReference type="PANTHER" id="PTHR46093:SF18">
    <property type="entry name" value="FIBRONECTIN TYPE-III DOMAIN-CONTAINING PROTEIN"/>
    <property type="match status" value="1"/>
</dbReference>
<evidence type="ECO:0000313" key="4">
    <source>
        <dbReference type="EMBL" id="CAG8565000.1"/>
    </source>
</evidence>
<evidence type="ECO:0000256" key="1">
    <source>
        <dbReference type="ARBA" id="ARBA00022441"/>
    </source>
</evidence>
<accession>A0A9N9BHQ1</accession>
<evidence type="ECO:0000256" key="2">
    <source>
        <dbReference type="ARBA" id="ARBA00022737"/>
    </source>
</evidence>
<evidence type="ECO:0000313" key="5">
    <source>
        <dbReference type="Proteomes" id="UP000789405"/>
    </source>
</evidence>
<comment type="caution">
    <text evidence="4">The sequence shown here is derived from an EMBL/GenBank/DDBJ whole genome shotgun (WGS) entry which is preliminary data.</text>
</comment>
<evidence type="ECO:0000259" key="3">
    <source>
        <dbReference type="Pfam" id="PF24981"/>
    </source>
</evidence>
<proteinExistence type="predicted"/>
<sequence>MGGISPSNSISGEVFYLDLSSPPDIDNLSFIDLTNTSPMLYGISKGAALASGIGKSYIILIGGTQQDINMPQQNITDQFVFVYNVHSQNWEIVQGAQPTRRSSISTVIDQFASDTNILYNELYSFDTSTLLWGNLSGATNAPMPRSHATATLLPDGKIIYIGGVIQQSFENQTTLQNMLQIFIYDTQFLGWSAIKANASFVVQPRMGHTAVLTSDNKSIILLGGISTLHDEINQIAADPNFLVLKIESGTYEYLAPQLSGNQPPKLSYHTANLYVNHMIVTFGNYSIH</sequence>
<dbReference type="Pfam" id="PF24981">
    <property type="entry name" value="Beta-prop_ATRN-LZTR1"/>
    <property type="match status" value="1"/>
</dbReference>
<keyword evidence="5" id="KW-1185">Reference proteome</keyword>
<name>A0A9N9BHQ1_9GLOM</name>
<dbReference type="Proteomes" id="UP000789405">
    <property type="component" value="Unassembled WGS sequence"/>
</dbReference>
<dbReference type="AlphaFoldDB" id="A0A9N9BHQ1"/>
<protein>
    <submittedName>
        <fullName evidence="4">19207_t:CDS:1</fullName>
    </submittedName>
</protein>